<protein>
    <submittedName>
        <fullName evidence="2">Uncharacterized protein</fullName>
    </submittedName>
</protein>
<keyword evidence="1" id="KW-1133">Transmembrane helix</keyword>
<evidence type="ECO:0000256" key="1">
    <source>
        <dbReference type="SAM" id="Phobius"/>
    </source>
</evidence>
<dbReference type="Proteomes" id="UP000642070">
    <property type="component" value="Unassembled WGS sequence"/>
</dbReference>
<feature type="transmembrane region" description="Helical" evidence="1">
    <location>
        <begin position="115"/>
        <end position="134"/>
    </location>
</feature>
<reference evidence="2" key="2">
    <citation type="submission" date="2020-09" db="EMBL/GenBank/DDBJ databases">
        <authorList>
            <person name="Sun Q."/>
            <person name="Ohkuma M."/>
        </authorList>
    </citation>
    <scope>NUCLEOTIDE SEQUENCE</scope>
    <source>
        <strain evidence="2">JCM 19831</strain>
    </source>
</reference>
<feature type="transmembrane region" description="Helical" evidence="1">
    <location>
        <begin position="146"/>
        <end position="164"/>
    </location>
</feature>
<evidence type="ECO:0000313" key="3">
    <source>
        <dbReference type="Proteomes" id="UP000642070"/>
    </source>
</evidence>
<organism evidence="2 3">
    <name type="scientific">Dactylosporangium sucinum</name>
    <dbReference type="NCBI Taxonomy" id="1424081"/>
    <lineage>
        <taxon>Bacteria</taxon>
        <taxon>Bacillati</taxon>
        <taxon>Actinomycetota</taxon>
        <taxon>Actinomycetes</taxon>
        <taxon>Micromonosporales</taxon>
        <taxon>Micromonosporaceae</taxon>
        <taxon>Dactylosporangium</taxon>
    </lineage>
</organism>
<comment type="caution">
    <text evidence="2">The sequence shown here is derived from an EMBL/GenBank/DDBJ whole genome shotgun (WGS) entry which is preliminary data.</text>
</comment>
<feature type="transmembrane region" description="Helical" evidence="1">
    <location>
        <begin position="89"/>
        <end position="109"/>
    </location>
</feature>
<gene>
    <name evidence="2" type="ORF">GCM10007977_029200</name>
</gene>
<evidence type="ECO:0000313" key="2">
    <source>
        <dbReference type="EMBL" id="GGM26207.1"/>
    </source>
</evidence>
<keyword evidence="3" id="KW-1185">Reference proteome</keyword>
<accession>A0A917TK69</accession>
<dbReference type="AlphaFoldDB" id="A0A917TK69"/>
<name>A0A917TK69_9ACTN</name>
<feature type="transmembrane region" description="Helical" evidence="1">
    <location>
        <begin position="30"/>
        <end position="51"/>
    </location>
</feature>
<proteinExistence type="predicted"/>
<reference evidence="2" key="1">
    <citation type="journal article" date="2014" name="Int. J. Syst. Evol. Microbiol.">
        <title>Complete genome sequence of Corynebacterium casei LMG S-19264T (=DSM 44701T), isolated from a smear-ripened cheese.</title>
        <authorList>
            <consortium name="US DOE Joint Genome Institute (JGI-PGF)"/>
            <person name="Walter F."/>
            <person name="Albersmeier A."/>
            <person name="Kalinowski J."/>
            <person name="Ruckert C."/>
        </authorList>
    </citation>
    <scope>NUCLEOTIDE SEQUENCE</scope>
    <source>
        <strain evidence="2">JCM 19831</strain>
    </source>
</reference>
<keyword evidence="1" id="KW-0812">Transmembrane</keyword>
<keyword evidence="1" id="KW-0472">Membrane</keyword>
<dbReference type="EMBL" id="BMPI01000012">
    <property type="protein sequence ID" value="GGM26207.1"/>
    <property type="molecule type" value="Genomic_DNA"/>
</dbReference>
<sequence length="179" mass="17980">MSNTGHQPVQPTAVAAYAAVPSTRPATLTFGFFGALLAGLFSVVGSVLLIVKAHDLAARTASDILGEDTESLLGSELTASVVDEAANTLVVRGVTGLVSAVLVLGIALAVRNGALWARIVLTVLLLGGLCANGLMISDVAPGATKALGGAAIVLGLAAVVLLFLPPTNRYAKARGQRVA</sequence>
<dbReference type="RefSeq" id="WP_190250344.1">
    <property type="nucleotide sequence ID" value="NZ_BMPI01000012.1"/>
</dbReference>